<accession>A0A432Y5E9</accession>
<dbReference type="EMBL" id="PIPX01000001">
    <property type="protein sequence ID" value="RUO56200.1"/>
    <property type="molecule type" value="Genomic_DNA"/>
</dbReference>
<dbReference type="Gene3D" id="2.170.130.10">
    <property type="entry name" value="TonB-dependent receptor, plug domain"/>
    <property type="match status" value="1"/>
</dbReference>
<keyword evidence="13" id="KW-0675">Receptor</keyword>
<evidence type="ECO:0000313" key="14">
    <source>
        <dbReference type="Proteomes" id="UP000287649"/>
    </source>
</evidence>
<dbReference type="Pfam" id="PF00593">
    <property type="entry name" value="TonB_dep_Rec_b-barrel"/>
    <property type="match status" value="1"/>
</dbReference>
<keyword evidence="14" id="KW-1185">Reference proteome</keyword>
<dbReference type="SUPFAM" id="SSF56935">
    <property type="entry name" value="Porins"/>
    <property type="match status" value="1"/>
</dbReference>
<evidence type="ECO:0000256" key="10">
    <source>
        <dbReference type="SAM" id="SignalP"/>
    </source>
</evidence>
<evidence type="ECO:0000256" key="8">
    <source>
        <dbReference type="PROSITE-ProRule" id="PRU01360"/>
    </source>
</evidence>
<keyword evidence="3 8" id="KW-1134">Transmembrane beta strand</keyword>
<evidence type="ECO:0000259" key="12">
    <source>
        <dbReference type="Pfam" id="PF07715"/>
    </source>
</evidence>
<name>A0A432Y5E9_9GAMM</name>
<evidence type="ECO:0000256" key="3">
    <source>
        <dbReference type="ARBA" id="ARBA00022452"/>
    </source>
</evidence>
<evidence type="ECO:0000256" key="7">
    <source>
        <dbReference type="ARBA" id="ARBA00023237"/>
    </source>
</evidence>
<comment type="subcellular location">
    <subcellularLocation>
        <location evidence="1 8">Cell outer membrane</location>
        <topology evidence="1 8">Multi-pass membrane protein</topology>
    </subcellularLocation>
</comment>
<dbReference type="InterPro" id="IPR039426">
    <property type="entry name" value="TonB-dep_rcpt-like"/>
</dbReference>
<dbReference type="InterPro" id="IPR000531">
    <property type="entry name" value="Beta-barrel_TonB"/>
</dbReference>
<feature type="domain" description="TonB-dependent receptor plug" evidence="12">
    <location>
        <begin position="61"/>
        <end position="173"/>
    </location>
</feature>
<protein>
    <submittedName>
        <fullName evidence="13">TonB-dependent receptor</fullName>
    </submittedName>
</protein>
<dbReference type="PROSITE" id="PS52016">
    <property type="entry name" value="TONB_DEPENDENT_REC_3"/>
    <property type="match status" value="1"/>
</dbReference>
<evidence type="ECO:0000256" key="9">
    <source>
        <dbReference type="RuleBase" id="RU003357"/>
    </source>
</evidence>
<dbReference type="AlphaFoldDB" id="A0A432Y5E9"/>
<reference evidence="14" key="1">
    <citation type="journal article" date="2018" name="Front. Microbiol.">
        <title>Genome-Based Analysis Reveals the Taxonomy and Diversity of the Family Idiomarinaceae.</title>
        <authorList>
            <person name="Liu Y."/>
            <person name="Lai Q."/>
            <person name="Shao Z."/>
        </authorList>
    </citation>
    <scope>NUCLEOTIDE SEQUENCE [LARGE SCALE GENOMIC DNA]</scope>
    <source>
        <strain evidence="14">PO-M2</strain>
    </source>
</reference>
<feature type="chain" id="PRO_5019444450" evidence="10">
    <location>
        <begin position="31"/>
        <end position="894"/>
    </location>
</feature>
<keyword evidence="6 8" id="KW-0472">Membrane</keyword>
<evidence type="ECO:0000256" key="2">
    <source>
        <dbReference type="ARBA" id="ARBA00022448"/>
    </source>
</evidence>
<dbReference type="Gene3D" id="2.40.170.20">
    <property type="entry name" value="TonB-dependent receptor, beta-barrel domain"/>
    <property type="match status" value="1"/>
</dbReference>
<comment type="caution">
    <text evidence="13">The sequence shown here is derived from an EMBL/GenBank/DDBJ whole genome shotgun (WGS) entry which is preliminary data.</text>
</comment>
<keyword evidence="2 8" id="KW-0813">Transport</keyword>
<evidence type="ECO:0000256" key="1">
    <source>
        <dbReference type="ARBA" id="ARBA00004571"/>
    </source>
</evidence>
<feature type="signal peptide" evidence="10">
    <location>
        <begin position="1"/>
        <end position="30"/>
    </location>
</feature>
<proteinExistence type="inferred from homology"/>
<dbReference type="Pfam" id="PF07715">
    <property type="entry name" value="Plug"/>
    <property type="match status" value="1"/>
</dbReference>
<keyword evidence="4 8" id="KW-0812">Transmembrane</keyword>
<dbReference type="OrthoDB" id="176248at2"/>
<evidence type="ECO:0000313" key="13">
    <source>
        <dbReference type="EMBL" id="RUO56200.1"/>
    </source>
</evidence>
<gene>
    <name evidence="13" type="ORF">CWI70_05470</name>
</gene>
<dbReference type="InterPro" id="IPR012910">
    <property type="entry name" value="Plug_dom"/>
</dbReference>
<keyword evidence="7 8" id="KW-0998">Cell outer membrane</keyword>
<comment type="similarity">
    <text evidence="8 9">Belongs to the TonB-dependent receptor family.</text>
</comment>
<dbReference type="Proteomes" id="UP000287649">
    <property type="component" value="Unassembled WGS sequence"/>
</dbReference>
<evidence type="ECO:0000256" key="5">
    <source>
        <dbReference type="ARBA" id="ARBA00023077"/>
    </source>
</evidence>
<organism evidence="13 14">
    <name type="scientific">Pseudidiomarina homiensis</name>
    <dbReference type="NCBI Taxonomy" id="364198"/>
    <lineage>
        <taxon>Bacteria</taxon>
        <taxon>Pseudomonadati</taxon>
        <taxon>Pseudomonadota</taxon>
        <taxon>Gammaproteobacteria</taxon>
        <taxon>Alteromonadales</taxon>
        <taxon>Idiomarinaceae</taxon>
        <taxon>Pseudidiomarina</taxon>
    </lineage>
</organism>
<dbReference type="GO" id="GO:0009279">
    <property type="term" value="C:cell outer membrane"/>
    <property type="evidence" value="ECO:0007669"/>
    <property type="project" value="UniProtKB-SubCell"/>
</dbReference>
<keyword evidence="10" id="KW-0732">Signal</keyword>
<feature type="domain" description="TonB-dependent receptor-like beta-barrel" evidence="11">
    <location>
        <begin position="338"/>
        <end position="858"/>
    </location>
</feature>
<dbReference type="RefSeq" id="WP_126771250.1">
    <property type="nucleotide sequence ID" value="NZ_PIPX01000001.1"/>
</dbReference>
<sequence>MYTNNKLAKSIRLALMFGGASLALSGAAMAQDQQEEDEEQAQEEAQERIQVTGSRIQRTDMEGAVPVTVIDREAIDLSGDISVADIVRNTTFNTTGSFRPQSGSSAQGVSQVDLRGLGASRSLVLVDGRRLTMSPSTGSSQDLNAIPLGAVERIEILSDGASAIYGSDAIGGVINVITRKDYNGAQITLGQGEVSVPREGGDRENGSVLFGSSDANTSLLGGVSWNKRDIVFENAYPWVTPGASIFSANYYPLDEPFNFQGIPGACGSENFYKQGDLCRYNFNATNANEASSANESLFLKGEHQINADWKFYANASVAETESFGRYAPAPDSNFYYGGSLDTPADSYNNPTNPDAWFYDPNNPNAVAFDPDYVGENRPVHLWHRFAAMGNRDTTVTNKNKDLLLGFEGNIGDMVVDFGYRRVRNNTTEIGNGYLAANTAWGNINDFNPGYCSDGSFDPANCRFGYDIQNPTENPDSVLAAGVVTTSRISNFDIDEYYANTAFDIASTDAGMVQGFIGFEHRSESYTDQYDSQSEAGLVGGSAGNSAGGGRTVNAAFFEVLVPVTYDFELNFAGRYDRYSDFGGNFAPKVSFRWSVTDDIIWRGSYGEGFRAPSLDILTQKTSFSADSVNDPETCSVLVGDPNQPCQISAYYIANPDLGAEQSKQFATGLAMNVTEDISFAVDYYNIEIEERIRSFGSQTLINREKAGDPIPPGLGVTRNADGVITRIDAGFGNEGTLETSGIDFNLRANWDFGDFGALTNNFQLSHILDYSVDGGRNITRDPGTPRQRGVFTNTYTLNDLTVAYNINMIGDQYTDVSADPDGADGVSRTGHLGTWITHDIQVSYDTQWDNKFTVGVQNAFEKLPTLEPFGGRDYNYGLYNGWGRVYYVRFQQNF</sequence>
<evidence type="ECO:0000259" key="11">
    <source>
        <dbReference type="Pfam" id="PF00593"/>
    </source>
</evidence>
<dbReference type="PANTHER" id="PTHR47234:SF2">
    <property type="entry name" value="TONB-DEPENDENT RECEPTOR"/>
    <property type="match status" value="1"/>
</dbReference>
<dbReference type="InterPro" id="IPR037066">
    <property type="entry name" value="Plug_dom_sf"/>
</dbReference>
<keyword evidence="5 9" id="KW-0798">TonB box</keyword>
<evidence type="ECO:0000256" key="4">
    <source>
        <dbReference type="ARBA" id="ARBA00022692"/>
    </source>
</evidence>
<evidence type="ECO:0000256" key="6">
    <source>
        <dbReference type="ARBA" id="ARBA00023136"/>
    </source>
</evidence>
<dbReference type="InterPro" id="IPR036942">
    <property type="entry name" value="Beta-barrel_TonB_sf"/>
</dbReference>
<dbReference type="PANTHER" id="PTHR47234">
    <property type="match status" value="1"/>
</dbReference>